<evidence type="ECO:0000256" key="3">
    <source>
        <dbReference type="SAM" id="MobiDB-lite"/>
    </source>
</evidence>
<evidence type="ECO:0000313" key="5">
    <source>
        <dbReference type="Proteomes" id="UP000663760"/>
    </source>
</evidence>
<dbReference type="PANTHER" id="PTHR31147:SF66">
    <property type="entry name" value="OS05G0315700 PROTEIN"/>
    <property type="match status" value="1"/>
</dbReference>
<dbReference type="EMBL" id="LR746276">
    <property type="protein sequence ID" value="CAA7406454.1"/>
    <property type="molecule type" value="Genomic_DNA"/>
</dbReference>
<dbReference type="InterPro" id="IPR023213">
    <property type="entry name" value="CAT-like_dom_sf"/>
</dbReference>
<evidence type="ECO:0000256" key="2">
    <source>
        <dbReference type="ARBA" id="ARBA00022679"/>
    </source>
</evidence>
<evidence type="ECO:0000313" key="4">
    <source>
        <dbReference type="EMBL" id="CAA7406454.1"/>
    </source>
</evidence>
<feature type="region of interest" description="Disordered" evidence="3">
    <location>
        <begin position="427"/>
        <end position="450"/>
    </location>
</feature>
<keyword evidence="2" id="KW-0808">Transferase</keyword>
<sequence length="450" mass="49110">MAASSLIFSVRRRDPELVRPAAPTPREVKRLSDIDDQEGLRFLIPVIQFYRQDPSMVGKDPAMAIRDGLSRALVHYYPFAGRLREGPCRKLCVDCTGEGILFGEADADVRLEEFGDALQPPFPCIEELLPVAKGPECVTRLLCGGFAVSILLNHTMADAPGLVQFMNAVGEMARGLPAPAVPPVWGREIFQARDPPQVTRVHREYEEVEGTIVPFSEQVHRSVFFGPRELAALRARLPPHLRQRSRFEIVTACLWRCRTAALRPSPDDEVRIICIINARGGAFTPPPRGYYGNSFAFPVAVTTAGKLTSNPLGYAVGLIGRVKSEVDDEYMRSLADLLVLRGRPHFTVVRSFLVSDVTRADFGDVDFGWGKAAYGGPAMGGVGAIPGLASFYIPVRNSQGEEGIVVPLCLPAEAMERFAAEMDELTRAPPPPGEVGITVQHSPVPISSAL</sequence>
<dbReference type="Proteomes" id="UP000663760">
    <property type="component" value="Chromosome 13"/>
</dbReference>
<gene>
    <name evidence="4" type="ORF">SI8410_13017132</name>
</gene>
<dbReference type="AlphaFoldDB" id="A0A7I8LAZ3"/>
<protein>
    <submittedName>
        <fullName evidence="4">Uncharacterized protein</fullName>
    </submittedName>
</protein>
<dbReference type="Gene3D" id="3.30.559.10">
    <property type="entry name" value="Chloramphenicol acetyltransferase-like domain"/>
    <property type="match status" value="2"/>
</dbReference>
<dbReference type="GO" id="GO:0016740">
    <property type="term" value="F:transferase activity"/>
    <property type="evidence" value="ECO:0007669"/>
    <property type="project" value="UniProtKB-KW"/>
</dbReference>
<proteinExistence type="inferred from homology"/>
<dbReference type="OrthoDB" id="742898at2759"/>
<dbReference type="Pfam" id="PF02458">
    <property type="entry name" value="Transferase"/>
    <property type="match status" value="1"/>
</dbReference>
<reference evidence="4" key="1">
    <citation type="submission" date="2020-02" db="EMBL/GenBank/DDBJ databases">
        <authorList>
            <person name="Scholz U."/>
            <person name="Mascher M."/>
            <person name="Fiebig A."/>
        </authorList>
    </citation>
    <scope>NUCLEOTIDE SEQUENCE</scope>
</reference>
<comment type="similarity">
    <text evidence="1">Belongs to the plant acyltransferase family.</text>
</comment>
<dbReference type="InterPro" id="IPR050898">
    <property type="entry name" value="Plant_acyltransferase"/>
</dbReference>
<accession>A0A7I8LAZ3</accession>
<name>A0A7I8LAZ3_SPIIN</name>
<keyword evidence="5" id="KW-1185">Reference proteome</keyword>
<dbReference type="PANTHER" id="PTHR31147">
    <property type="entry name" value="ACYL TRANSFERASE 4"/>
    <property type="match status" value="1"/>
</dbReference>
<evidence type="ECO:0000256" key="1">
    <source>
        <dbReference type="ARBA" id="ARBA00009861"/>
    </source>
</evidence>
<organism evidence="4 5">
    <name type="scientific">Spirodela intermedia</name>
    <name type="common">Intermediate duckweed</name>
    <dbReference type="NCBI Taxonomy" id="51605"/>
    <lineage>
        <taxon>Eukaryota</taxon>
        <taxon>Viridiplantae</taxon>
        <taxon>Streptophyta</taxon>
        <taxon>Embryophyta</taxon>
        <taxon>Tracheophyta</taxon>
        <taxon>Spermatophyta</taxon>
        <taxon>Magnoliopsida</taxon>
        <taxon>Liliopsida</taxon>
        <taxon>Araceae</taxon>
        <taxon>Lemnoideae</taxon>
        <taxon>Spirodela</taxon>
    </lineage>
</organism>